<evidence type="ECO:0000256" key="1">
    <source>
        <dbReference type="ARBA" id="ARBA00000077"/>
    </source>
</evidence>
<organism evidence="18 19">
    <name type="scientific">Ligilactobacillus ubinensis</name>
    <dbReference type="NCBI Taxonomy" id="2876789"/>
    <lineage>
        <taxon>Bacteria</taxon>
        <taxon>Bacillati</taxon>
        <taxon>Bacillota</taxon>
        <taxon>Bacilli</taxon>
        <taxon>Lactobacillales</taxon>
        <taxon>Lactobacillaceae</taxon>
        <taxon>Ligilactobacillus</taxon>
    </lineage>
</organism>
<feature type="binding site" evidence="14 15">
    <location>
        <position position="78"/>
    </location>
    <ligand>
        <name>a divalent metal cation</name>
        <dbReference type="ChEBI" id="CHEBI:60240"/>
    </ligand>
</feature>
<evidence type="ECO:0000256" key="4">
    <source>
        <dbReference type="ARBA" id="ARBA00004496"/>
    </source>
</evidence>
<dbReference type="GO" id="GO:0043137">
    <property type="term" value="P:DNA replication, removal of RNA primer"/>
    <property type="evidence" value="ECO:0007669"/>
    <property type="project" value="TreeGrafter"/>
</dbReference>
<dbReference type="PROSITE" id="PS51975">
    <property type="entry name" value="RNASE_H_2"/>
    <property type="match status" value="1"/>
</dbReference>
<dbReference type="RefSeq" id="WP_253359120.1">
    <property type="nucleotide sequence ID" value="NZ_JAIULA010000003.1"/>
</dbReference>
<keyword evidence="10 14" id="KW-0479">Metal-binding</keyword>
<evidence type="ECO:0000256" key="8">
    <source>
        <dbReference type="ARBA" id="ARBA00022490"/>
    </source>
</evidence>
<dbReference type="CDD" id="cd07182">
    <property type="entry name" value="RNase_HII_bacteria_HII_like"/>
    <property type="match status" value="1"/>
</dbReference>
<dbReference type="Gene3D" id="3.30.420.10">
    <property type="entry name" value="Ribonuclease H-like superfamily/Ribonuclease H"/>
    <property type="match status" value="1"/>
</dbReference>
<dbReference type="EMBL" id="JAIULA010000003">
    <property type="protein sequence ID" value="MCP0886146.1"/>
    <property type="molecule type" value="Genomic_DNA"/>
</dbReference>
<reference evidence="18 19" key="1">
    <citation type="journal article" date="2023" name="Int. J. Syst. Evol. Microbiol.">
        <title>Ligilactobacillus ubinensis sp. nov., a novel species isolated from the wild ferment of a durian fruit (Durio zibethinus).</title>
        <authorList>
            <person name="Heng Y.C."/>
            <person name="Menon N."/>
            <person name="Chen B."/>
            <person name="Loo B.Z.L."/>
            <person name="Wong G.W.J."/>
            <person name="Lim A.C.H."/>
            <person name="Silvaraju S."/>
            <person name="Kittelmann S."/>
        </authorList>
    </citation>
    <scope>NUCLEOTIDE SEQUENCE [LARGE SCALE GENOMIC DNA]</scope>
    <source>
        <strain evidence="18 19">WILCCON 0076</strain>
    </source>
</reference>
<dbReference type="GO" id="GO:0030145">
    <property type="term" value="F:manganese ion binding"/>
    <property type="evidence" value="ECO:0007669"/>
    <property type="project" value="UniProtKB-UniRule"/>
</dbReference>
<evidence type="ECO:0000256" key="5">
    <source>
        <dbReference type="ARBA" id="ARBA00007383"/>
    </source>
</evidence>
<evidence type="ECO:0000313" key="18">
    <source>
        <dbReference type="EMBL" id="MCP0886146.1"/>
    </source>
</evidence>
<comment type="caution">
    <text evidence="18">The sequence shown here is derived from an EMBL/GenBank/DDBJ whole genome shotgun (WGS) entry which is preliminary data.</text>
</comment>
<keyword evidence="13 14" id="KW-0464">Manganese</keyword>
<evidence type="ECO:0000313" key="19">
    <source>
        <dbReference type="Proteomes" id="UP001139006"/>
    </source>
</evidence>
<evidence type="ECO:0000256" key="16">
    <source>
        <dbReference type="RuleBase" id="RU003515"/>
    </source>
</evidence>
<evidence type="ECO:0000256" key="12">
    <source>
        <dbReference type="ARBA" id="ARBA00022801"/>
    </source>
</evidence>
<keyword evidence="9 14" id="KW-0540">Nuclease</keyword>
<evidence type="ECO:0000256" key="7">
    <source>
        <dbReference type="ARBA" id="ARBA00019179"/>
    </source>
</evidence>
<evidence type="ECO:0000256" key="6">
    <source>
        <dbReference type="ARBA" id="ARBA00012180"/>
    </source>
</evidence>
<evidence type="ECO:0000256" key="2">
    <source>
        <dbReference type="ARBA" id="ARBA00001946"/>
    </source>
</evidence>
<evidence type="ECO:0000256" key="14">
    <source>
        <dbReference type="HAMAP-Rule" id="MF_00052"/>
    </source>
</evidence>
<dbReference type="InterPro" id="IPR022898">
    <property type="entry name" value="RNase_HII"/>
</dbReference>
<keyword evidence="11 14" id="KW-0255">Endonuclease</keyword>
<dbReference type="InterPro" id="IPR024567">
    <property type="entry name" value="RNase_HII/HIII_dom"/>
</dbReference>
<dbReference type="GO" id="GO:0032299">
    <property type="term" value="C:ribonuclease H2 complex"/>
    <property type="evidence" value="ECO:0007669"/>
    <property type="project" value="TreeGrafter"/>
</dbReference>
<comment type="subcellular location">
    <subcellularLocation>
        <location evidence="4 14">Cytoplasm</location>
    </subcellularLocation>
</comment>
<feature type="domain" description="RNase H type-2" evidence="17">
    <location>
        <begin position="72"/>
        <end position="257"/>
    </location>
</feature>
<dbReference type="SUPFAM" id="SSF53098">
    <property type="entry name" value="Ribonuclease H-like"/>
    <property type="match status" value="1"/>
</dbReference>
<sequence>MNKQLTIVEIKKRLSNSQVSQEDLTEFAHDKRKGVQIALRRYVHQQMREKERKEAFEQRMSIEHSFWEKKLNYVAGVDEVGRGPLAGPVVAAAVILPHDFNLIEVNDSKQLTEVTREKLYDLIIEQAVSVAVGVVDSSIIDEINIYEATRVAMKEAVETLSHRPNQLIVDAMQIDVSLPQLRLIKADAKSASVAAASIVAKVYRDHLMRFYAQLYPGYGFEHNDGYGTKQHLQGLKNQGICEIHRRSFEPVKSLIIN</sequence>
<evidence type="ECO:0000256" key="9">
    <source>
        <dbReference type="ARBA" id="ARBA00022722"/>
    </source>
</evidence>
<dbReference type="AlphaFoldDB" id="A0A9X2FK02"/>
<dbReference type="HAMAP" id="MF_00052_B">
    <property type="entry name" value="RNase_HII_B"/>
    <property type="match status" value="1"/>
</dbReference>
<dbReference type="FunFam" id="3.30.420.10:FF:000006">
    <property type="entry name" value="Ribonuclease HII"/>
    <property type="match status" value="1"/>
</dbReference>
<protein>
    <recommendedName>
        <fullName evidence="7 14">Ribonuclease HII</fullName>
        <shortName evidence="14">RNase HII</shortName>
        <ecNumber evidence="6 14">3.1.26.4</ecNumber>
    </recommendedName>
</protein>
<keyword evidence="19" id="KW-1185">Reference proteome</keyword>
<feature type="binding site" evidence="14 15">
    <location>
        <position position="79"/>
    </location>
    <ligand>
        <name>a divalent metal cation</name>
        <dbReference type="ChEBI" id="CHEBI:60240"/>
    </ligand>
</feature>
<comment type="similarity">
    <text evidence="5 14 16">Belongs to the RNase HII family.</text>
</comment>
<dbReference type="GO" id="GO:0006298">
    <property type="term" value="P:mismatch repair"/>
    <property type="evidence" value="ECO:0007669"/>
    <property type="project" value="TreeGrafter"/>
</dbReference>
<keyword evidence="8 14" id="KW-0963">Cytoplasm</keyword>
<dbReference type="InterPro" id="IPR001352">
    <property type="entry name" value="RNase_HII/HIII"/>
</dbReference>
<evidence type="ECO:0000256" key="3">
    <source>
        <dbReference type="ARBA" id="ARBA00004065"/>
    </source>
</evidence>
<dbReference type="Proteomes" id="UP001139006">
    <property type="component" value="Unassembled WGS sequence"/>
</dbReference>
<comment type="cofactor">
    <cofactor evidence="2">
        <name>Mg(2+)</name>
        <dbReference type="ChEBI" id="CHEBI:18420"/>
    </cofactor>
</comment>
<gene>
    <name evidence="14" type="primary">rnhB</name>
    <name evidence="18" type="ORF">LB941_02200</name>
</gene>
<comment type="cofactor">
    <cofactor evidence="14 15">
        <name>Mn(2+)</name>
        <dbReference type="ChEBI" id="CHEBI:29035"/>
    </cofactor>
    <cofactor evidence="14 15">
        <name>Mg(2+)</name>
        <dbReference type="ChEBI" id="CHEBI:18420"/>
    </cofactor>
    <text evidence="14 15">Manganese or magnesium. Binds 1 divalent metal ion per monomer in the absence of substrate. May bind a second metal ion after substrate binding.</text>
</comment>
<comment type="function">
    <text evidence="3 14 16">Endonuclease that specifically degrades the RNA of RNA-DNA hybrids.</text>
</comment>
<accession>A0A9X2FK02</accession>
<evidence type="ECO:0000256" key="10">
    <source>
        <dbReference type="ARBA" id="ARBA00022723"/>
    </source>
</evidence>
<dbReference type="InterPro" id="IPR012337">
    <property type="entry name" value="RNaseH-like_sf"/>
</dbReference>
<evidence type="ECO:0000259" key="17">
    <source>
        <dbReference type="PROSITE" id="PS51975"/>
    </source>
</evidence>
<dbReference type="GO" id="GO:0005737">
    <property type="term" value="C:cytoplasm"/>
    <property type="evidence" value="ECO:0007669"/>
    <property type="project" value="UniProtKB-SubCell"/>
</dbReference>
<dbReference type="GO" id="GO:0003723">
    <property type="term" value="F:RNA binding"/>
    <property type="evidence" value="ECO:0007669"/>
    <property type="project" value="UniProtKB-UniRule"/>
</dbReference>
<keyword evidence="12 14" id="KW-0378">Hydrolase</keyword>
<evidence type="ECO:0000256" key="11">
    <source>
        <dbReference type="ARBA" id="ARBA00022759"/>
    </source>
</evidence>
<comment type="catalytic activity">
    <reaction evidence="1 14 15 16">
        <text>Endonucleolytic cleavage to 5'-phosphomonoester.</text>
        <dbReference type="EC" id="3.1.26.4"/>
    </reaction>
</comment>
<evidence type="ECO:0000256" key="13">
    <source>
        <dbReference type="ARBA" id="ARBA00023211"/>
    </source>
</evidence>
<dbReference type="PANTHER" id="PTHR10954">
    <property type="entry name" value="RIBONUCLEASE H2 SUBUNIT A"/>
    <property type="match status" value="1"/>
</dbReference>
<dbReference type="InterPro" id="IPR036397">
    <property type="entry name" value="RNaseH_sf"/>
</dbReference>
<proteinExistence type="inferred from homology"/>
<dbReference type="EC" id="3.1.26.4" evidence="6 14"/>
<dbReference type="NCBIfam" id="NF000595">
    <property type="entry name" value="PRK00015.1-3"/>
    <property type="match status" value="1"/>
</dbReference>
<name>A0A9X2FK02_9LACO</name>
<dbReference type="Pfam" id="PF01351">
    <property type="entry name" value="RNase_HII"/>
    <property type="match status" value="1"/>
</dbReference>
<evidence type="ECO:0000256" key="15">
    <source>
        <dbReference type="PROSITE-ProRule" id="PRU01319"/>
    </source>
</evidence>
<dbReference type="PANTHER" id="PTHR10954:SF18">
    <property type="entry name" value="RIBONUCLEASE HII"/>
    <property type="match status" value="1"/>
</dbReference>
<feature type="binding site" evidence="14 15">
    <location>
        <position position="170"/>
    </location>
    <ligand>
        <name>a divalent metal cation</name>
        <dbReference type="ChEBI" id="CHEBI:60240"/>
    </ligand>
</feature>
<dbReference type="GO" id="GO:0004523">
    <property type="term" value="F:RNA-DNA hybrid ribonuclease activity"/>
    <property type="evidence" value="ECO:0007669"/>
    <property type="project" value="UniProtKB-UniRule"/>
</dbReference>
<dbReference type="NCBIfam" id="NF000594">
    <property type="entry name" value="PRK00015.1-1"/>
    <property type="match status" value="1"/>
</dbReference>